<accession>A0A2S4PPF3</accession>
<keyword evidence="3" id="KW-1185">Reference proteome</keyword>
<dbReference type="InterPro" id="IPR025952">
    <property type="entry name" value="R3H-assoc_dom"/>
</dbReference>
<gene>
    <name evidence="2" type="ORF">EPUL_004930</name>
</gene>
<dbReference type="EMBL" id="PEDP01001282">
    <property type="protein sequence ID" value="POS83905.1"/>
    <property type="molecule type" value="Genomic_DNA"/>
</dbReference>
<evidence type="ECO:0000259" key="1">
    <source>
        <dbReference type="Pfam" id="PF13902"/>
    </source>
</evidence>
<evidence type="ECO:0000313" key="3">
    <source>
        <dbReference type="Proteomes" id="UP000237438"/>
    </source>
</evidence>
<name>A0A2S4PPF3_9PEZI</name>
<dbReference type="Pfam" id="PF13902">
    <property type="entry name" value="R3H-assoc"/>
    <property type="match status" value="1"/>
</dbReference>
<dbReference type="Gene3D" id="3.30.1370.50">
    <property type="entry name" value="R3H-like domain"/>
    <property type="match status" value="1"/>
</dbReference>
<protein>
    <recommendedName>
        <fullName evidence="1">R3H-associated N-terminal domain-containing protein</fullName>
    </recommendedName>
</protein>
<dbReference type="GO" id="GO:0003676">
    <property type="term" value="F:nucleic acid binding"/>
    <property type="evidence" value="ECO:0007669"/>
    <property type="project" value="InterPro"/>
</dbReference>
<evidence type="ECO:0000313" key="2">
    <source>
        <dbReference type="EMBL" id="POS83905.1"/>
    </source>
</evidence>
<feature type="domain" description="R3H-associated N-terminal" evidence="1">
    <location>
        <begin position="67"/>
        <end position="186"/>
    </location>
</feature>
<reference evidence="2 3" key="1">
    <citation type="submission" date="2017-10" db="EMBL/GenBank/DDBJ databases">
        <title>Development of genomic resources for the powdery mildew, Erysiphe pulchra.</title>
        <authorList>
            <person name="Wadl P.A."/>
            <person name="Mack B.M."/>
            <person name="Moore G."/>
            <person name="Beltz S.B."/>
        </authorList>
    </citation>
    <scope>NUCLEOTIDE SEQUENCE [LARGE SCALE GENOMIC DNA]</scope>
    <source>
        <strain evidence="2">Cflorida</strain>
    </source>
</reference>
<organism evidence="2 3">
    <name type="scientific">Erysiphe pulchra</name>
    <dbReference type="NCBI Taxonomy" id="225359"/>
    <lineage>
        <taxon>Eukaryota</taxon>
        <taxon>Fungi</taxon>
        <taxon>Dikarya</taxon>
        <taxon>Ascomycota</taxon>
        <taxon>Pezizomycotina</taxon>
        <taxon>Leotiomycetes</taxon>
        <taxon>Erysiphales</taxon>
        <taxon>Erysiphaceae</taxon>
        <taxon>Erysiphe</taxon>
    </lineage>
</organism>
<dbReference type="Proteomes" id="UP000237438">
    <property type="component" value="Unassembled WGS sequence"/>
</dbReference>
<dbReference type="SUPFAM" id="SSF82708">
    <property type="entry name" value="R3H domain"/>
    <property type="match status" value="1"/>
</dbReference>
<dbReference type="InterPro" id="IPR036867">
    <property type="entry name" value="R3H_dom_sf"/>
</dbReference>
<sequence length="305" mass="35003">MVVPISLPTTLQSLNTSDTSPLDHVEFSSITSDGMSSLVSEELTGPHGYASKDRIKSKTKQKMKVREDLLNDIQSRRELVSRGKVGNRRRKRYENANFLNVPNSQPPLPSDWEVYPTYPVYNNVPYYLAPLWDSKFQRISEERIKSKSLTPPHGKVSQDLKLALKKAKGARYLLQHLEDEVRKFIQRTNDERAVKATSRSQEEIDTEDEEIVFIGRDKDGKSEKLIFETKPQDGGGFMRWLIHELAEYYGLKSCKEICNVDDKGCIRITLLSFWDQETEKFSNNVKKSSTDDGAFQLPRPLWGLV</sequence>
<dbReference type="AlphaFoldDB" id="A0A2S4PPF3"/>
<dbReference type="OrthoDB" id="10256743at2759"/>
<comment type="caution">
    <text evidence="2">The sequence shown here is derived from an EMBL/GenBank/DDBJ whole genome shotgun (WGS) entry which is preliminary data.</text>
</comment>
<proteinExistence type="predicted"/>